<reference evidence="1" key="1">
    <citation type="submission" date="2021-02" db="EMBL/GenBank/DDBJ databases">
        <title>PHA producing bacteria isolated from coastal sediment in Guangdong, Shenzhen.</title>
        <authorList>
            <person name="Zheng W."/>
            <person name="Yu S."/>
            <person name="Huang Y."/>
        </authorList>
    </citation>
    <scope>NUCLEOTIDE SEQUENCE</scope>
    <source>
        <strain evidence="1">TN14-10</strain>
    </source>
</reference>
<dbReference type="PANTHER" id="PTHR48079:SF6">
    <property type="entry name" value="NAD(P)-BINDING DOMAIN-CONTAINING PROTEIN-RELATED"/>
    <property type="match status" value="1"/>
</dbReference>
<dbReference type="GO" id="GO:0004029">
    <property type="term" value="F:aldehyde dehydrogenase (NAD+) activity"/>
    <property type="evidence" value="ECO:0007669"/>
    <property type="project" value="TreeGrafter"/>
</dbReference>
<dbReference type="EMBL" id="JAFKCZ010000007">
    <property type="protein sequence ID" value="MBN7797245.1"/>
    <property type="molecule type" value="Genomic_DNA"/>
</dbReference>
<accession>A0A939DFN3</accession>
<evidence type="ECO:0000313" key="2">
    <source>
        <dbReference type="Proteomes" id="UP000664303"/>
    </source>
</evidence>
<dbReference type="InterPro" id="IPR036291">
    <property type="entry name" value="NAD(P)-bd_dom_sf"/>
</dbReference>
<dbReference type="SUPFAM" id="SSF51735">
    <property type="entry name" value="NAD(P)-binding Rossmann-fold domains"/>
    <property type="match status" value="1"/>
</dbReference>
<keyword evidence="2" id="KW-1185">Reference proteome</keyword>
<dbReference type="AlphaFoldDB" id="A0A939DFN3"/>
<gene>
    <name evidence="1" type="ORF">JYP50_11610</name>
</gene>
<dbReference type="Gene3D" id="3.40.50.720">
    <property type="entry name" value="NAD(P)-binding Rossmann-like Domain"/>
    <property type="match status" value="1"/>
</dbReference>
<dbReference type="GO" id="GO:0005737">
    <property type="term" value="C:cytoplasm"/>
    <property type="evidence" value="ECO:0007669"/>
    <property type="project" value="TreeGrafter"/>
</dbReference>
<dbReference type="PANTHER" id="PTHR48079">
    <property type="entry name" value="PROTEIN YEEZ"/>
    <property type="match status" value="1"/>
</dbReference>
<sequence>MSAAVERQNRPRSLCVVGCGDLGLRLAGRLPAGWRVVGLRRHPDDLPAMARRLEMKDLEVKGLEVDYTRPGSLAVLEELAPDYLVATLKPAGRDGDGYRRGFVDAMQGLLGGLGAHRPRAVLMVSSTRVYAERAGHWVDEGGALAREAPAARAIVDAEQALLDSGHRAAVLRCAGIYGSPRGRLLSRIAAGEICAPRPLHYSNRIHRDDVAGFMWHLLRAVERGEELRTVYNVVDDCPAPQHEVEQWLAAALGVTVRAERPPPSGHKRCRNRALVESGYRLMYPDYRSGYEAVMAARAGGE</sequence>
<dbReference type="RefSeq" id="WP_206560683.1">
    <property type="nucleotide sequence ID" value="NZ_JAFKCZ010000007.1"/>
</dbReference>
<organism evidence="1 2">
    <name type="scientific">Parahaliea mediterranea</name>
    <dbReference type="NCBI Taxonomy" id="651086"/>
    <lineage>
        <taxon>Bacteria</taxon>
        <taxon>Pseudomonadati</taxon>
        <taxon>Pseudomonadota</taxon>
        <taxon>Gammaproteobacteria</taxon>
        <taxon>Cellvibrionales</taxon>
        <taxon>Halieaceae</taxon>
        <taxon>Parahaliea</taxon>
    </lineage>
</organism>
<evidence type="ECO:0000313" key="1">
    <source>
        <dbReference type="EMBL" id="MBN7797245.1"/>
    </source>
</evidence>
<comment type="caution">
    <text evidence="1">The sequence shown here is derived from an EMBL/GenBank/DDBJ whole genome shotgun (WGS) entry which is preliminary data.</text>
</comment>
<dbReference type="InterPro" id="IPR051783">
    <property type="entry name" value="NAD(P)-dependent_oxidoreduct"/>
</dbReference>
<proteinExistence type="predicted"/>
<dbReference type="Proteomes" id="UP000664303">
    <property type="component" value="Unassembled WGS sequence"/>
</dbReference>
<name>A0A939DFN3_9GAMM</name>
<protein>
    <submittedName>
        <fullName evidence="1">Epimerase</fullName>
    </submittedName>
</protein>